<sequence length="256" mass="29531">MSEQMLEWLKDYETEAIEPEDVTYPDASHTGQHRLLVLPNDNIEELIEDAIGENASLADYVEQNAAEADTLPLTEALRRAMTWLWESSELPEKYEPLEKLSTDELFAAYRHLAEVDEALDYFKEQIIAGDKILPVPDAAWTSDRAEDGAIWLTLPQGQEYHAPLIIPMGGFNECPLPTLQSAVFREWQQQYGAIPIAVNDSTWILRAQRRPQTDEQALKLAKQHMLFCNYVLEDFETIGSYAGYLKQQDIWYFWWD</sequence>
<evidence type="ECO:0000313" key="2">
    <source>
        <dbReference type="EMBL" id="ANF95957.1"/>
    </source>
</evidence>
<dbReference type="EMBL" id="CP013023">
    <property type="protein sequence ID" value="ANF95957.1"/>
    <property type="molecule type" value="Genomic_DNA"/>
</dbReference>
<dbReference type="KEGG" id="pbv:AR543_08015"/>
<keyword evidence="3" id="KW-1185">Reference proteome</keyword>
<feature type="domain" description="DUF4253" evidence="1">
    <location>
        <begin position="154"/>
        <end position="256"/>
    </location>
</feature>
<proteinExistence type="predicted"/>
<reference evidence="2 3" key="2">
    <citation type="journal article" date="2016" name="Int. J. Syst. Evol. Microbiol.">
        <title>Paenibacillus bovis sp. nov., isolated from raw yak (Bos grunniens) milk.</title>
        <authorList>
            <person name="Gao C."/>
            <person name="Han J."/>
            <person name="Liu Z."/>
            <person name="Xu X."/>
            <person name="Hang F."/>
            <person name="Wu Z."/>
        </authorList>
    </citation>
    <scope>NUCLEOTIDE SEQUENCE [LARGE SCALE GENOMIC DNA]</scope>
    <source>
        <strain evidence="2 3">BD3526</strain>
    </source>
</reference>
<organism evidence="2 3">
    <name type="scientific">Paenibacillus bovis</name>
    <dbReference type="NCBI Taxonomy" id="1616788"/>
    <lineage>
        <taxon>Bacteria</taxon>
        <taxon>Bacillati</taxon>
        <taxon>Bacillota</taxon>
        <taxon>Bacilli</taxon>
        <taxon>Bacillales</taxon>
        <taxon>Paenibacillaceae</taxon>
        <taxon>Paenibacillus</taxon>
    </lineage>
</organism>
<name>A0A172ZFA7_9BACL</name>
<gene>
    <name evidence="2" type="ORF">AR543_08015</name>
</gene>
<dbReference type="Pfam" id="PF14062">
    <property type="entry name" value="DUF4253"/>
    <property type="match status" value="1"/>
</dbReference>
<evidence type="ECO:0000259" key="1">
    <source>
        <dbReference type="Pfam" id="PF14062"/>
    </source>
</evidence>
<dbReference type="InterPro" id="IPR025349">
    <property type="entry name" value="DUF4253"/>
</dbReference>
<dbReference type="STRING" id="1616788.AR543_08015"/>
<dbReference type="RefSeq" id="WP_060533378.1">
    <property type="nucleotide sequence ID" value="NZ_CP013023.1"/>
</dbReference>
<dbReference type="Proteomes" id="UP000078148">
    <property type="component" value="Chromosome"/>
</dbReference>
<protein>
    <recommendedName>
        <fullName evidence="1">DUF4253 domain-containing protein</fullName>
    </recommendedName>
</protein>
<dbReference type="AlphaFoldDB" id="A0A172ZFA7"/>
<evidence type="ECO:0000313" key="3">
    <source>
        <dbReference type="Proteomes" id="UP000078148"/>
    </source>
</evidence>
<reference evidence="3" key="1">
    <citation type="submission" date="2015-10" db="EMBL/GenBank/DDBJ databases">
        <title>Genome of Paenibacillus bovis sp. nov.</title>
        <authorList>
            <person name="Wu Z."/>
            <person name="Gao C."/>
            <person name="Liu Z."/>
            <person name="Zheng H."/>
        </authorList>
    </citation>
    <scope>NUCLEOTIDE SEQUENCE [LARGE SCALE GENOMIC DNA]</scope>
    <source>
        <strain evidence="3">BD3526</strain>
    </source>
</reference>
<accession>A0A172ZFA7</accession>